<sequence>MLFLKLCFCYLITLFILINGDDDTNKTGVECTKLLKGQFLCPDPSYDFIDPKTQQPKGCTSNNLASVKCRAADGIKCNGTGNETFWKEIPCRWTNGYHFETTLLLSIFLGMFGVDRFYLGYPAIGLLKFCTLGFLFIGQLIDVVLIATQTVGPADGSYYVIPYYGARLEILRSNNETFRVPQTEWDQDL</sequence>
<evidence type="ECO:0000256" key="1">
    <source>
        <dbReference type="ARBA" id="ARBA00004141"/>
    </source>
</evidence>
<protein>
    <recommendedName>
        <fullName evidence="9">TM2 domain-containing protein</fullName>
    </recommendedName>
</protein>
<comment type="subcellular location">
    <subcellularLocation>
        <location evidence="1">Membrane</location>
        <topology evidence="1">Multi-pass membrane protein</topology>
    </subcellularLocation>
</comment>
<evidence type="ECO:0000256" key="6">
    <source>
        <dbReference type="ARBA" id="ARBA00023136"/>
    </source>
</evidence>
<keyword evidence="3" id="KW-0812">Transmembrane</keyword>
<feature type="domain" description="TM2" evidence="9">
    <location>
        <begin position="98"/>
        <end position="144"/>
    </location>
</feature>
<evidence type="ECO:0000256" key="7">
    <source>
        <dbReference type="ARBA" id="ARBA00023180"/>
    </source>
</evidence>
<feature type="chain" id="PRO_5042964661" description="TM2 domain-containing protein" evidence="8">
    <location>
        <begin position="21"/>
        <end position="189"/>
    </location>
</feature>
<keyword evidence="5" id="KW-1133">Transmembrane helix</keyword>
<dbReference type="InterPro" id="IPR007829">
    <property type="entry name" value="TM2"/>
</dbReference>
<evidence type="ECO:0000256" key="8">
    <source>
        <dbReference type="SAM" id="SignalP"/>
    </source>
</evidence>
<evidence type="ECO:0000259" key="9">
    <source>
        <dbReference type="Pfam" id="PF05154"/>
    </source>
</evidence>
<dbReference type="PANTHER" id="PTHR21016:SF1">
    <property type="entry name" value="TM2 DOMAIN-CONTAINING PROTEIN 1"/>
    <property type="match status" value="1"/>
</dbReference>
<evidence type="ECO:0000313" key="11">
    <source>
        <dbReference type="Proteomes" id="UP001367676"/>
    </source>
</evidence>
<dbReference type="GO" id="GO:0016020">
    <property type="term" value="C:membrane"/>
    <property type="evidence" value="ECO:0007669"/>
    <property type="project" value="UniProtKB-SubCell"/>
</dbReference>
<evidence type="ECO:0000256" key="4">
    <source>
        <dbReference type="ARBA" id="ARBA00022729"/>
    </source>
</evidence>
<name>A0AAN9Y2X0_9HEMI</name>
<gene>
    <name evidence="10" type="ORF">V9T40_003887</name>
</gene>
<dbReference type="Proteomes" id="UP001367676">
    <property type="component" value="Unassembled WGS sequence"/>
</dbReference>
<dbReference type="Pfam" id="PF05154">
    <property type="entry name" value="TM2"/>
    <property type="match status" value="1"/>
</dbReference>
<dbReference type="EMBL" id="JBBCAQ010000027">
    <property type="protein sequence ID" value="KAK7586011.1"/>
    <property type="molecule type" value="Genomic_DNA"/>
</dbReference>
<keyword evidence="7" id="KW-0325">Glycoprotein</keyword>
<comment type="caution">
    <text evidence="10">The sequence shown here is derived from an EMBL/GenBank/DDBJ whole genome shotgun (WGS) entry which is preliminary data.</text>
</comment>
<reference evidence="10 11" key="1">
    <citation type="submission" date="2024-03" db="EMBL/GenBank/DDBJ databases">
        <title>Adaptation during the transition from Ophiocordyceps entomopathogen to insect associate is accompanied by gene loss and intensified selection.</title>
        <authorList>
            <person name="Ward C.M."/>
            <person name="Onetto C.A."/>
            <person name="Borneman A.R."/>
        </authorList>
    </citation>
    <scope>NUCLEOTIDE SEQUENCE [LARGE SCALE GENOMIC DNA]</scope>
    <source>
        <strain evidence="10">AWRI1</strain>
        <tissue evidence="10">Single Adult Female</tissue>
    </source>
</reference>
<comment type="similarity">
    <text evidence="2">Belongs to the TM2 family.</text>
</comment>
<keyword evidence="6" id="KW-0472">Membrane</keyword>
<evidence type="ECO:0000256" key="3">
    <source>
        <dbReference type="ARBA" id="ARBA00022692"/>
    </source>
</evidence>
<keyword evidence="11" id="KW-1185">Reference proteome</keyword>
<accession>A0AAN9Y2X0</accession>
<evidence type="ECO:0000313" key="10">
    <source>
        <dbReference type="EMBL" id="KAK7586011.1"/>
    </source>
</evidence>
<proteinExistence type="inferred from homology"/>
<dbReference type="PANTHER" id="PTHR21016">
    <property type="entry name" value="BETA-AMYLOID BINDING PROTEIN-RELATED"/>
    <property type="match status" value="1"/>
</dbReference>
<evidence type="ECO:0000256" key="5">
    <source>
        <dbReference type="ARBA" id="ARBA00022989"/>
    </source>
</evidence>
<dbReference type="AlphaFoldDB" id="A0AAN9Y2X0"/>
<organism evidence="10 11">
    <name type="scientific">Parthenolecanium corni</name>
    <dbReference type="NCBI Taxonomy" id="536013"/>
    <lineage>
        <taxon>Eukaryota</taxon>
        <taxon>Metazoa</taxon>
        <taxon>Ecdysozoa</taxon>
        <taxon>Arthropoda</taxon>
        <taxon>Hexapoda</taxon>
        <taxon>Insecta</taxon>
        <taxon>Pterygota</taxon>
        <taxon>Neoptera</taxon>
        <taxon>Paraneoptera</taxon>
        <taxon>Hemiptera</taxon>
        <taxon>Sternorrhyncha</taxon>
        <taxon>Coccoidea</taxon>
        <taxon>Coccidae</taxon>
        <taxon>Parthenolecanium</taxon>
    </lineage>
</organism>
<keyword evidence="4 8" id="KW-0732">Signal</keyword>
<dbReference type="InterPro" id="IPR050932">
    <property type="entry name" value="TM2D1-3-like"/>
</dbReference>
<evidence type="ECO:0000256" key="2">
    <source>
        <dbReference type="ARBA" id="ARBA00008284"/>
    </source>
</evidence>
<feature type="signal peptide" evidence="8">
    <location>
        <begin position="1"/>
        <end position="20"/>
    </location>
</feature>